<evidence type="ECO:0000313" key="6">
    <source>
        <dbReference type="EMBL" id="MDQ0392170.1"/>
    </source>
</evidence>
<dbReference type="InterPro" id="IPR011051">
    <property type="entry name" value="RmlC_Cupin_sf"/>
</dbReference>
<gene>
    <name evidence="6" type="ORF">J3R73_001962</name>
</gene>
<accession>A0ABU0FC44</accession>
<organism evidence="6 7">
    <name type="scientific">Labrys monachus</name>
    <dbReference type="NCBI Taxonomy" id="217067"/>
    <lineage>
        <taxon>Bacteria</taxon>
        <taxon>Pseudomonadati</taxon>
        <taxon>Pseudomonadota</taxon>
        <taxon>Alphaproteobacteria</taxon>
        <taxon>Hyphomicrobiales</taxon>
        <taxon>Xanthobacteraceae</taxon>
        <taxon>Labrys</taxon>
    </lineage>
</organism>
<keyword evidence="7" id="KW-1185">Reference proteome</keyword>
<dbReference type="InterPro" id="IPR000888">
    <property type="entry name" value="RmlC-like"/>
</dbReference>
<dbReference type="EMBL" id="JAUSVK010000001">
    <property type="protein sequence ID" value="MDQ0392170.1"/>
    <property type="molecule type" value="Genomic_DNA"/>
</dbReference>
<comment type="subunit">
    <text evidence="5">Homodimer.</text>
</comment>
<comment type="caution">
    <text evidence="6">The sequence shown here is derived from an EMBL/GenBank/DDBJ whole genome shotgun (WGS) entry which is preliminary data.</text>
</comment>
<comment type="function">
    <text evidence="2 5">Catalyzes the epimerization of the C3' and C5'positions of dTDP-6-deoxy-D-xylo-4-hexulose, forming dTDP-6-deoxy-L-lyxo-4-hexulose.</text>
</comment>
<comment type="catalytic activity">
    <reaction evidence="1 5">
        <text>dTDP-4-dehydro-6-deoxy-alpha-D-glucose = dTDP-4-dehydro-beta-L-rhamnose</text>
        <dbReference type="Rhea" id="RHEA:16969"/>
        <dbReference type="ChEBI" id="CHEBI:57649"/>
        <dbReference type="ChEBI" id="CHEBI:62830"/>
        <dbReference type="EC" id="5.1.3.13"/>
    </reaction>
</comment>
<dbReference type="PANTHER" id="PTHR21047:SF2">
    <property type="entry name" value="THYMIDINE DIPHOSPHO-4-KETO-RHAMNOSE 3,5-EPIMERASE"/>
    <property type="match status" value="1"/>
</dbReference>
<evidence type="ECO:0000256" key="2">
    <source>
        <dbReference type="ARBA" id="ARBA00001997"/>
    </source>
</evidence>
<evidence type="ECO:0000256" key="3">
    <source>
        <dbReference type="ARBA" id="ARBA00012098"/>
    </source>
</evidence>
<comment type="pathway">
    <text evidence="5">Carbohydrate biosynthesis; dTDP-L-rhamnose biosynthesis.</text>
</comment>
<evidence type="ECO:0000256" key="4">
    <source>
        <dbReference type="ARBA" id="ARBA00019595"/>
    </source>
</evidence>
<dbReference type="Proteomes" id="UP001237448">
    <property type="component" value="Unassembled WGS sequence"/>
</dbReference>
<dbReference type="CDD" id="cd00438">
    <property type="entry name" value="cupin_RmlC"/>
    <property type="match status" value="1"/>
</dbReference>
<dbReference type="GO" id="GO:0008830">
    <property type="term" value="F:dTDP-4-dehydrorhamnose 3,5-epimerase activity"/>
    <property type="evidence" value="ECO:0007669"/>
    <property type="project" value="UniProtKB-EC"/>
</dbReference>
<protein>
    <recommendedName>
        <fullName evidence="4 5">dTDP-4-dehydrorhamnose 3,5-epimerase</fullName>
        <ecNumber evidence="3 5">5.1.3.13</ecNumber>
    </recommendedName>
    <alternativeName>
        <fullName evidence="5">Thymidine diphospho-4-keto-rhamnose 3,5-epimerase</fullName>
    </alternativeName>
</protein>
<dbReference type="EC" id="5.1.3.13" evidence="3 5"/>
<reference evidence="6 7" key="1">
    <citation type="submission" date="2023-07" db="EMBL/GenBank/DDBJ databases">
        <title>Genomic Encyclopedia of Type Strains, Phase IV (KMG-IV): sequencing the most valuable type-strain genomes for metagenomic binning, comparative biology and taxonomic classification.</title>
        <authorList>
            <person name="Goeker M."/>
        </authorList>
    </citation>
    <scope>NUCLEOTIDE SEQUENCE [LARGE SCALE GENOMIC DNA]</scope>
    <source>
        <strain evidence="6 7">DSM 5896</strain>
    </source>
</reference>
<comment type="similarity">
    <text evidence="5">Belongs to the dTDP-4-dehydrorhamnose 3,5-epimerase family.</text>
</comment>
<name>A0ABU0FC44_9HYPH</name>
<evidence type="ECO:0000313" key="7">
    <source>
        <dbReference type="Proteomes" id="UP001237448"/>
    </source>
</evidence>
<keyword evidence="5 6" id="KW-0413">Isomerase</keyword>
<sequence>MEVERLALAGLVRLVPPRLGDERGFFSETFNAARFRQAAGTDTVFVQDNQSLSRQAGVLRGLHGQRAPFAQAKLVRVTRGRIFDVAVDVRRASPTYGRWAATELSAENWAQLFIPAGFLHGFYTLEPETEVQYKVDAHYAADHEIGVVWNDPELGIAWPLEGGSPLLSDKDRGLPTFADFNASFA</sequence>
<evidence type="ECO:0000256" key="1">
    <source>
        <dbReference type="ARBA" id="ARBA00001298"/>
    </source>
</evidence>
<dbReference type="RefSeq" id="WP_307425643.1">
    <property type="nucleotide sequence ID" value="NZ_JAUSVK010000001.1"/>
</dbReference>
<proteinExistence type="inferred from homology"/>
<dbReference type="Gene3D" id="2.60.120.10">
    <property type="entry name" value="Jelly Rolls"/>
    <property type="match status" value="1"/>
</dbReference>
<dbReference type="PANTHER" id="PTHR21047">
    <property type="entry name" value="DTDP-6-DEOXY-D-GLUCOSE-3,5 EPIMERASE"/>
    <property type="match status" value="1"/>
</dbReference>
<dbReference type="NCBIfam" id="TIGR01221">
    <property type="entry name" value="rmlC"/>
    <property type="match status" value="1"/>
</dbReference>
<evidence type="ECO:0000256" key="5">
    <source>
        <dbReference type="RuleBase" id="RU364069"/>
    </source>
</evidence>
<dbReference type="InterPro" id="IPR014710">
    <property type="entry name" value="RmlC-like_jellyroll"/>
</dbReference>
<dbReference type="SUPFAM" id="SSF51182">
    <property type="entry name" value="RmlC-like cupins"/>
    <property type="match status" value="1"/>
</dbReference>
<dbReference type="Pfam" id="PF00908">
    <property type="entry name" value="dTDP_sugar_isom"/>
    <property type="match status" value="1"/>
</dbReference>